<evidence type="ECO:0000256" key="7">
    <source>
        <dbReference type="ARBA" id="ARBA00022692"/>
    </source>
</evidence>
<keyword evidence="6 15" id="KW-0808">Transferase</keyword>
<dbReference type="UniPathway" id="UPA00378"/>
<comment type="subcellular location">
    <subcellularLocation>
        <location evidence="1">Golgi apparatus membrane</location>
        <topology evidence="1">Single-pass type II membrane protein</topology>
    </subcellularLocation>
</comment>
<feature type="domain" description="Glycosyltransferase family 18 catalytic" evidence="14">
    <location>
        <begin position="275"/>
        <end position="399"/>
    </location>
</feature>
<dbReference type="Pfam" id="PF15024">
    <property type="entry name" value="Glyco_transf_18"/>
    <property type="match status" value="1"/>
</dbReference>
<evidence type="ECO:0000256" key="8">
    <source>
        <dbReference type="ARBA" id="ARBA00022968"/>
    </source>
</evidence>
<keyword evidence="7" id="KW-0812">Transmembrane</keyword>
<organism evidence="15 16">
    <name type="scientific">Calocera cornea HHB12733</name>
    <dbReference type="NCBI Taxonomy" id="1353952"/>
    <lineage>
        <taxon>Eukaryota</taxon>
        <taxon>Fungi</taxon>
        <taxon>Dikarya</taxon>
        <taxon>Basidiomycota</taxon>
        <taxon>Agaricomycotina</taxon>
        <taxon>Dacrymycetes</taxon>
        <taxon>Dacrymycetales</taxon>
        <taxon>Dacrymycetaceae</taxon>
        <taxon>Calocera</taxon>
    </lineage>
</organism>
<evidence type="ECO:0000256" key="3">
    <source>
        <dbReference type="ARBA" id="ARBA00007477"/>
    </source>
</evidence>
<keyword evidence="16" id="KW-1185">Reference proteome</keyword>
<evidence type="ECO:0000256" key="4">
    <source>
        <dbReference type="ARBA" id="ARBA00012671"/>
    </source>
</evidence>
<keyword evidence="12" id="KW-0325">Glycoprotein</keyword>
<dbReference type="EC" id="2.4.1.155" evidence="4"/>
<keyword evidence="9" id="KW-1133">Transmembrane helix</keyword>
<dbReference type="GO" id="GO:0006487">
    <property type="term" value="P:protein N-linked glycosylation"/>
    <property type="evidence" value="ECO:0007669"/>
    <property type="project" value="TreeGrafter"/>
</dbReference>
<dbReference type="GO" id="GO:0030144">
    <property type="term" value="F:alpha-1,6-mannosylglycoprotein 6-beta-N-acetylglucosaminyltransferase activity"/>
    <property type="evidence" value="ECO:0007669"/>
    <property type="project" value="UniProtKB-EC"/>
</dbReference>
<sequence>MTGFLLLIAVGAFVALNGHLALLDFTRDKLTLHPSPYLDLLFPLATPDDVKNTEDSNARTLQSLMSCLATGTCGENQTKIVLLADAHFSLSVKGSVSGEDIWAASILHAIQELGYSYLYSDNLASALFQYRMFPDLVYIIVAECGDITDCFNDPTCVKTSLNTLGIPIWKMFSLHFWDGACHPLGGSWTLSPEDYRNGNQYLGYSLEAECLQKDFVPHERRVNQVYILAKWLRYFYASSYPWPRDALARIEHEAGVQLVAGFGNDTDYPPPWTLPVTNHGQMEKEQFYDRLSQSRALLGVGQPYLSPSPYDALCFGVPFINPIDNWDKDQPENRSRWTTQHDGLRFIEEPYVYHVQKGDTEGLVRAVRSAQEKPIERYTPPAMTRDALVLRVSALVEHDWLAAARLLLNAHTQSGAGVSFVPRGPTRHKTLPNLQRTILL</sequence>
<evidence type="ECO:0000256" key="6">
    <source>
        <dbReference type="ARBA" id="ARBA00022679"/>
    </source>
</evidence>
<dbReference type="AlphaFoldDB" id="A0A165EVJ5"/>
<keyword evidence="8" id="KW-0735">Signal-anchor</keyword>
<accession>A0A165EVJ5</accession>
<gene>
    <name evidence="15" type="ORF">CALCODRAFT_436922</name>
</gene>
<reference evidence="15 16" key="1">
    <citation type="journal article" date="2016" name="Mol. Biol. Evol.">
        <title>Comparative Genomics of Early-Diverging Mushroom-Forming Fungi Provides Insights into the Origins of Lignocellulose Decay Capabilities.</title>
        <authorList>
            <person name="Nagy L.G."/>
            <person name="Riley R."/>
            <person name="Tritt A."/>
            <person name="Adam C."/>
            <person name="Daum C."/>
            <person name="Floudas D."/>
            <person name="Sun H."/>
            <person name="Yadav J.S."/>
            <person name="Pangilinan J."/>
            <person name="Larsson K.H."/>
            <person name="Matsuura K."/>
            <person name="Barry K."/>
            <person name="Labutti K."/>
            <person name="Kuo R."/>
            <person name="Ohm R.A."/>
            <person name="Bhattacharya S.S."/>
            <person name="Shirouzu T."/>
            <person name="Yoshinaga Y."/>
            <person name="Martin F.M."/>
            <person name="Grigoriev I.V."/>
            <person name="Hibbett D.S."/>
        </authorList>
    </citation>
    <scope>NUCLEOTIDE SEQUENCE [LARGE SCALE GENOMIC DNA]</scope>
    <source>
        <strain evidence="15 16">HHB12733</strain>
    </source>
</reference>
<dbReference type="InterPro" id="IPR052105">
    <property type="entry name" value="MGAT5_Glycosyltransferase"/>
</dbReference>
<evidence type="ECO:0000256" key="5">
    <source>
        <dbReference type="ARBA" id="ARBA00022676"/>
    </source>
</evidence>
<dbReference type="OrthoDB" id="2113294at2759"/>
<dbReference type="EMBL" id="KV423991">
    <property type="protein sequence ID" value="KZT55605.1"/>
    <property type="molecule type" value="Genomic_DNA"/>
</dbReference>
<evidence type="ECO:0000256" key="9">
    <source>
        <dbReference type="ARBA" id="ARBA00022989"/>
    </source>
</evidence>
<evidence type="ECO:0000256" key="2">
    <source>
        <dbReference type="ARBA" id="ARBA00004922"/>
    </source>
</evidence>
<comment type="catalytic activity">
    <reaction evidence="13">
        <text>N(4)-{beta-D-GlcNAc-(1-&gt;2)-[beta-D-GlcNAc-(1-&gt;4)]-alpha-D-Man-(1-&gt;3)-[beta-D-GlcNAc-(1-&gt;2)-alpha-D-Man-(1-&gt;6)]-beta-D-Man-(1-&gt;4)-beta-D-GlcNAc-(1-&gt;4)-beta-D-GlcNAc}-L-asparaginyl-[protein] + UDP-N-acetyl-alpha-D-glucosamine = N(4)-{beta-D-GlcNAc-(1-&gt;2)-[beta-D-GlcNAc-(1-&gt;4)]-alpha-D-Man-(1-&gt;3)-[beta-D-GlcNAc-(1-&gt;2)-[beta-D-GlcNAc-(1-&gt;6)]-alpha-D-Man-(1-&gt;6)]-beta-D-Man-(1-&gt;4)-beta-D-GlcNAc-(1-&gt;4)-beta-D-GlcNAc}-L-asparaginyl-[protein] + UDP + H(+)</text>
        <dbReference type="Rhea" id="RHEA:16921"/>
        <dbReference type="Rhea" id="RHEA-COMP:14374"/>
        <dbReference type="Rhea" id="RHEA-COMP:14377"/>
        <dbReference type="ChEBI" id="CHEBI:15378"/>
        <dbReference type="ChEBI" id="CHEBI:57705"/>
        <dbReference type="ChEBI" id="CHEBI:58223"/>
        <dbReference type="ChEBI" id="CHEBI:139507"/>
        <dbReference type="ChEBI" id="CHEBI:139510"/>
        <dbReference type="EC" id="2.4.1.155"/>
    </reaction>
</comment>
<keyword evidence="11" id="KW-0472">Membrane</keyword>
<protein>
    <recommendedName>
        <fullName evidence="4">alpha-1,6-mannosyl-glycoprotein 6-beta-N-acetylglucosaminyltransferase</fullName>
        <ecNumber evidence="4">2.4.1.155</ecNumber>
    </recommendedName>
</protein>
<proteinExistence type="inferred from homology"/>
<keyword evidence="5" id="KW-0328">Glycosyltransferase</keyword>
<evidence type="ECO:0000259" key="14">
    <source>
        <dbReference type="Pfam" id="PF15024"/>
    </source>
</evidence>
<evidence type="ECO:0000256" key="13">
    <source>
        <dbReference type="ARBA" id="ARBA00048243"/>
    </source>
</evidence>
<evidence type="ECO:0000313" key="15">
    <source>
        <dbReference type="EMBL" id="KZT55605.1"/>
    </source>
</evidence>
<comment type="similarity">
    <text evidence="3">Belongs to the glycosyltransferase 18 family.</text>
</comment>
<dbReference type="PANTHER" id="PTHR15075">
    <property type="entry name" value="ALPHA-MANNOSIDE BETA-1,6-N-ACETYLGLUCOSAMINYLTRANSFERASE"/>
    <property type="match status" value="1"/>
</dbReference>
<evidence type="ECO:0000313" key="16">
    <source>
        <dbReference type="Proteomes" id="UP000076842"/>
    </source>
</evidence>
<evidence type="ECO:0000256" key="10">
    <source>
        <dbReference type="ARBA" id="ARBA00023034"/>
    </source>
</evidence>
<name>A0A165EVJ5_9BASI</name>
<comment type="pathway">
    <text evidence="2">Protein modification; protein glycosylation.</text>
</comment>
<evidence type="ECO:0000256" key="11">
    <source>
        <dbReference type="ARBA" id="ARBA00023136"/>
    </source>
</evidence>
<evidence type="ECO:0000256" key="12">
    <source>
        <dbReference type="ARBA" id="ARBA00023180"/>
    </source>
</evidence>
<dbReference type="GO" id="GO:0000139">
    <property type="term" value="C:Golgi membrane"/>
    <property type="evidence" value="ECO:0007669"/>
    <property type="project" value="UniProtKB-SubCell"/>
</dbReference>
<keyword evidence="10" id="KW-0333">Golgi apparatus</keyword>
<dbReference type="InParanoid" id="A0A165EVJ5"/>
<dbReference type="InterPro" id="IPR026116">
    <property type="entry name" value="GT18_cat"/>
</dbReference>
<dbReference type="STRING" id="1353952.A0A165EVJ5"/>
<dbReference type="PANTHER" id="PTHR15075:SF2">
    <property type="entry name" value="ALPHA-1,6-MANNOSYLGLYCOPROTEIN 6-BETA-N-ACETYLGLUCOSAMINYLTRANSFERASE"/>
    <property type="match status" value="1"/>
</dbReference>
<evidence type="ECO:0000256" key="1">
    <source>
        <dbReference type="ARBA" id="ARBA00004323"/>
    </source>
</evidence>
<dbReference type="Proteomes" id="UP000076842">
    <property type="component" value="Unassembled WGS sequence"/>
</dbReference>